<dbReference type="EMBL" id="CAJJDO010000101">
    <property type="protein sequence ID" value="CAD8192457.1"/>
    <property type="molecule type" value="Genomic_DNA"/>
</dbReference>
<organism evidence="1 2">
    <name type="scientific">Paramecium pentaurelia</name>
    <dbReference type="NCBI Taxonomy" id="43138"/>
    <lineage>
        <taxon>Eukaryota</taxon>
        <taxon>Sar</taxon>
        <taxon>Alveolata</taxon>
        <taxon>Ciliophora</taxon>
        <taxon>Intramacronucleata</taxon>
        <taxon>Oligohymenophorea</taxon>
        <taxon>Peniculida</taxon>
        <taxon>Parameciidae</taxon>
        <taxon>Paramecium</taxon>
    </lineage>
</organism>
<dbReference type="Proteomes" id="UP000689195">
    <property type="component" value="Unassembled WGS sequence"/>
</dbReference>
<proteinExistence type="predicted"/>
<name>A0A8S1WUJ9_9CILI</name>
<evidence type="ECO:0000313" key="2">
    <source>
        <dbReference type="Proteomes" id="UP000689195"/>
    </source>
</evidence>
<evidence type="ECO:0000313" key="1">
    <source>
        <dbReference type="EMBL" id="CAD8192457.1"/>
    </source>
</evidence>
<accession>A0A8S1WUJ9</accession>
<sequence length="203" mass="24196">MKQSLRAKEIHFYVSLIIKMMIQIYHVQQYVVDYIIVDEEDCDDDFINVNLHVKMNVEFVSEVNIINAKKLINQLRQFTHAYQFLVIQQQLKMNKEAMIMIINFDGSHLFQFLCYIHFSLGISYKMKKIYGIQQVLNDCQRMIQINILQICSIYENDQNIIYYVKMKNAFNVRNDSNMINKVNNAFQFLATIQLQGMNNLKIR</sequence>
<dbReference type="AlphaFoldDB" id="A0A8S1WUJ9"/>
<comment type="caution">
    <text evidence="1">The sequence shown here is derived from an EMBL/GenBank/DDBJ whole genome shotgun (WGS) entry which is preliminary data.</text>
</comment>
<gene>
    <name evidence="1" type="ORF">PPENT_87.1.T1010168</name>
</gene>
<protein>
    <submittedName>
        <fullName evidence="1">Uncharacterized protein</fullName>
    </submittedName>
</protein>
<keyword evidence="2" id="KW-1185">Reference proteome</keyword>
<reference evidence="1" key="1">
    <citation type="submission" date="2021-01" db="EMBL/GenBank/DDBJ databases">
        <authorList>
            <consortium name="Genoscope - CEA"/>
            <person name="William W."/>
        </authorList>
    </citation>
    <scope>NUCLEOTIDE SEQUENCE</scope>
</reference>